<evidence type="ECO:0000313" key="22">
    <source>
        <dbReference type="EMBL" id="SHH11794.1"/>
    </source>
</evidence>
<evidence type="ECO:0000256" key="1">
    <source>
        <dbReference type="ARBA" id="ARBA00000085"/>
    </source>
</evidence>
<dbReference type="SMART" id="SM00388">
    <property type="entry name" value="HisKA"/>
    <property type="match status" value="1"/>
</dbReference>
<dbReference type="Proteomes" id="UP000184278">
    <property type="component" value="Unassembled WGS sequence"/>
</dbReference>
<dbReference type="SUPFAM" id="SSF52172">
    <property type="entry name" value="CheY-like"/>
    <property type="match status" value="1"/>
</dbReference>
<dbReference type="InterPro" id="IPR011006">
    <property type="entry name" value="CheY-like_superfamily"/>
</dbReference>
<evidence type="ECO:0000256" key="15">
    <source>
        <dbReference type="ARBA" id="ARBA00023136"/>
    </source>
</evidence>
<dbReference type="GeneID" id="89508979"/>
<evidence type="ECO:0000256" key="12">
    <source>
        <dbReference type="ARBA" id="ARBA00022840"/>
    </source>
</evidence>
<organism evidence="22 23">
    <name type="scientific">Butyrivibrio fibrisolvens DSM 3071</name>
    <dbReference type="NCBI Taxonomy" id="1121131"/>
    <lineage>
        <taxon>Bacteria</taxon>
        <taxon>Bacillati</taxon>
        <taxon>Bacillota</taxon>
        <taxon>Clostridia</taxon>
        <taxon>Lachnospirales</taxon>
        <taxon>Lachnospiraceae</taxon>
        <taxon>Butyrivibrio</taxon>
    </lineage>
</organism>
<dbReference type="PROSITE" id="PS50109">
    <property type="entry name" value="HIS_KIN"/>
    <property type="match status" value="1"/>
</dbReference>
<evidence type="ECO:0000256" key="13">
    <source>
        <dbReference type="ARBA" id="ARBA00022989"/>
    </source>
</evidence>
<evidence type="ECO:0000256" key="19">
    <source>
        <dbReference type="SAM" id="Phobius"/>
    </source>
</evidence>
<keyword evidence="13 19" id="KW-1133">Transmembrane helix</keyword>
<proteinExistence type="inferred from homology"/>
<protein>
    <recommendedName>
        <fullName evidence="17">Circadian input-output histidine kinase CikA</fullName>
        <ecNumber evidence="4">2.7.13.3</ecNumber>
    </recommendedName>
    <alternativeName>
        <fullName evidence="5">Stage 0 sporulation protein A homolog</fullName>
    </alternativeName>
</protein>
<dbReference type="InterPro" id="IPR005467">
    <property type="entry name" value="His_kinase_dom"/>
</dbReference>
<evidence type="ECO:0000256" key="4">
    <source>
        <dbReference type="ARBA" id="ARBA00012438"/>
    </source>
</evidence>
<dbReference type="InterPro" id="IPR036641">
    <property type="entry name" value="HPT_dom_sf"/>
</dbReference>
<dbReference type="GO" id="GO:0009927">
    <property type="term" value="F:histidine phosphotransfer kinase activity"/>
    <property type="evidence" value="ECO:0007669"/>
    <property type="project" value="TreeGrafter"/>
</dbReference>
<keyword evidence="23" id="KW-1185">Reference proteome</keyword>
<feature type="domain" description="Response regulatory" evidence="21">
    <location>
        <begin position="1095"/>
        <end position="1208"/>
    </location>
</feature>
<dbReference type="InterPro" id="IPR015943">
    <property type="entry name" value="WD40/YVTN_repeat-like_dom_sf"/>
</dbReference>
<evidence type="ECO:0000256" key="11">
    <source>
        <dbReference type="ARBA" id="ARBA00022777"/>
    </source>
</evidence>
<keyword evidence="6" id="KW-1003">Cell membrane</keyword>
<evidence type="ECO:0000256" key="6">
    <source>
        <dbReference type="ARBA" id="ARBA00022475"/>
    </source>
</evidence>
<dbReference type="STRING" id="1121131.SAMN02745229_00273"/>
<comment type="subcellular location">
    <subcellularLocation>
        <location evidence="2">Cell inner membrane</location>
        <topology evidence="2">Multi-pass membrane protein</topology>
    </subcellularLocation>
</comment>
<dbReference type="FunFam" id="3.30.565.10:FF:000010">
    <property type="entry name" value="Sensor histidine kinase RcsC"/>
    <property type="match status" value="1"/>
</dbReference>
<dbReference type="PRINTS" id="PR00344">
    <property type="entry name" value="BCTRLSENSOR"/>
</dbReference>
<evidence type="ECO:0000259" key="20">
    <source>
        <dbReference type="PROSITE" id="PS50109"/>
    </source>
</evidence>
<dbReference type="CDD" id="cd00082">
    <property type="entry name" value="HisKA"/>
    <property type="match status" value="1"/>
</dbReference>
<evidence type="ECO:0000256" key="18">
    <source>
        <dbReference type="PROSITE-ProRule" id="PRU00169"/>
    </source>
</evidence>
<gene>
    <name evidence="22" type="ORF">SAMN02745229_00273</name>
</gene>
<accession>A0A1M5QC79</accession>
<evidence type="ECO:0000256" key="3">
    <source>
        <dbReference type="ARBA" id="ARBA00006402"/>
    </source>
</evidence>
<comment type="similarity">
    <text evidence="3">In the N-terminal section; belongs to the phytochrome family.</text>
</comment>
<dbReference type="InterPro" id="IPR003661">
    <property type="entry name" value="HisK_dim/P_dom"/>
</dbReference>
<dbReference type="OrthoDB" id="176203at2"/>
<dbReference type="InterPro" id="IPR011110">
    <property type="entry name" value="Reg_prop"/>
</dbReference>
<dbReference type="Gene3D" id="3.40.50.2300">
    <property type="match status" value="1"/>
</dbReference>
<dbReference type="InterPro" id="IPR036097">
    <property type="entry name" value="HisK_dim/P_sf"/>
</dbReference>
<dbReference type="SUPFAM" id="SSF101898">
    <property type="entry name" value="NHL repeat"/>
    <property type="match status" value="1"/>
</dbReference>
<dbReference type="InterPro" id="IPR008207">
    <property type="entry name" value="Sig_transdc_His_kin_Hpt_dom"/>
</dbReference>
<comment type="catalytic activity">
    <reaction evidence="1">
        <text>ATP + protein L-histidine = ADP + protein N-phospho-L-histidine.</text>
        <dbReference type="EC" id="2.7.13.3"/>
    </reaction>
</comment>
<evidence type="ECO:0000256" key="16">
    <source>
        <dbReference type="ARBA" id="ARBA00024867"/>
    </source>
</evidence>
<evidence type="ECO:0000313" key="23">
    <source>
        <dbReference type="Proteomes" id="UP000184278"/>
    </source>
</evidence>
<dbReference type="GO" id="GO:0005886">
    <property type="term" value="C:plasma membrane"/>
    <property type="evidence" value="ECO:0007669"/>
    <property type="project" value="UniProtKB-SubCell"/>
</dbReference>
<dbReference type="Pfam" id="PF00072">
    <property type="entry name" value="Response_reg"/>
    <property type="match status" value="1"/>
</dbReference>
<dbReference type="RefSeq" id="WP_073384845.1">
    <property type="nucleotide sequence ID" value="NZ_FQXK01000003.1"/>
</dbReference>
<dbReference type="InterPro" id="IPR036890">
    <property type="entry name" value="HATPase_C_sf"/>
</dbReference>
<dbReference type="Pfam" id="PF07494">
    <property type="entry name" value="Reg_prop"/>
    <property type="match status" value="1"/>
</dbReference>
<evidence type="ECO:0000256" key="10">
    <source>
        <dbReference type="ARBA" id="ARBA00022692"/>
    </source>
</evidence>
<evidence type="ECO:0000256" key="2">
    <source>
        <dbReference type="ARBA" id="ARBA00004429"/>
    </source>
</evidence>
<dbReference type="EC" id="2.7.13.3" evidence="4"/>
<reference evidence="23" key="1">
    <citation type="submission" date="2016-11" db="EMBL/GenBank/DDBJ databases">
        <authorList>
            <person name="Varghese N."/>
            <person name="Submissions S."/>
        </authorList>
    </citation>
    <scope>NUCLEOTIDE SEQUENCE [LARGE SCALE GENOMIC DNA]</scope>
    <source>
        <strain evidence="23">DSM 3071</strain>
    </source>
</reference>
<feature type="modified residue" description="4-aspartylphosphate" evidence="18">
    <location>
        <position position="1144"/>
    </location>
</feature>
<evidence type="ECO:0000256" key="5">
    <source>
        <dbReference type="ARBA" id="ARBA00018672"/>
    </source>
</evidence>
<evidence type="ECO:0000256" key="14">
    <source>
        <dbReference type="ARBA" id="ARBA00023012"/>
    </source>
</evidence>
<keyword evidence="11 22" id="KW-0418">Kinase</keyword>
<dbReference type="SMART" id="SM00387">
    <property type="entry name" value="HATPase_c"/>
    <property type="match status" value="1"/>
</dbReference>
<comment type="function">
    <text evidence="16">May play the central regulatory role in sporulation. It may be an element of the effector pathway responsible for the activation of sporulation genes in response to nutritional stress. Spo0A may act in concert with spo0H (a sigma factor) to control the expression of some genes that are critical to the sporulation process.</text>
</comment>
<evidence type="ECO:0000256" key="9">
    <source>
        <dbReference type="ARBA" id="ARBA00022679"/>
    </source>
</evidence>
<dbReference type="Pfam" id="PF00512">
    <property type="entry name" value="HisKA"/>
    <property type="match status" value="1"/>
</dbReference>
<evidence type="ECO:0000256" key="7">
    <source>
        <dbReference type="ARBA" id="ARBA00022519"/>
    </source>
</evidence>
<dbReference type="SMART" id="SM00448">
    <property type="entry name" value="REC"/>
    <property type="match status" value="1"/>
</dbReference>
<keyword evidence="15 19" id="KW-0472">Membrane</keyword>
<dbReference type="SUPFAM" id="SSF63829">
    <property type="entry name" value="Calcium-dependent phosphotriesterase"/>
    <property type="match status" value="2"/>
</dbReference>
<keyword evidence="8 18" id="KW-0597">Phosphoprotein</keyword>
<evidence type="ECO:0000256" key="8">
    <source>
        <dbReference type="ARBA" id="ARBA00022553"/>
    </source>
</evidence>
<keyword evidence="12" id="KW-0547">Nucleotide-binding</keyword>
<dbReference type="Gene3D" id="1.10.287.130">
    <property type="match status" value="1"/>
</dbReference>
<dbReference type="SUPFAM" id="SSF47226">
    <property type="entry name" value="Histidine-containing phosphotransfer domain, HPT domain"/>
    <property type="match status" value="1"/>
</dbReference>
<dbReference type="CDD" id="cd16922">
    <property type="entry name" value="HATPase_EvgS-ArcB-TorS-like"/>
    <property type="match status" value="1"/>
</dbReference>
<evidence type="ECO:0000256" key="17">
    <source>
        <dbReference type="ARBA" id="ARBA00074306"/>
    </source>
</evidence>
<sequence>MLSFFTKKNKLVASSLSVIALIASLCAITLIADCFSISAYGSNVEMSQDAEDAALIGGGFAVTGQSSSLGYSAVIYDEKNGLLTSEANYILGSSDGYIWIGSYSGIYRYDGIVFDRIDYSEGLTSGRGLFEDSKGRIWIGTNDNGVVMIEGERATWITYKEGLPSSSIRHFAEDLEGNIYIGTTAGVCYADTDLNIHIIGEELFGNERVLKLDSDSAGTVYGSTKDGTVFSIKNKNIDKVYKAGDLCDRTITTILADPAQDGYVYLCTNDGTIYHGEFGKKAKEMKLISTTPIKSIHWISYDCDRIWISSTSQLGYIDESERFHLVENLPMDSGIEMSTSDFQGNIWLASSTMGIMKIISCNFQDLSVSTQMPQQTTNATCLLDGNLYAGTDSGLYILDPDGRLVINNLTDYLDGTRIRCISADSKDNLWISTYSNGLGLVCCSKDGAIKSYTMEEGLPSNEIRCAKEISDGSIAAGTNGGLVIIKDGLVQRVVGADDGIKNTIFLTVEEGDNGEILVGTDGDGLYVITDESVRRLGREDGLTSEVVQRIKKDDKEDLYWVILSNGIGYLKRGEFSIVSTFPNNNNYDMYSDSNNNIWILSSFGVYTISRDKMIGDAIDDYRLFDLSNGLPCKPTSNSYSAVDDDGNLYFAGRQGVCKVNIDHFFEEKMMVKAAVKSVYCGDERILIDEQGRYVLPATDARIKISVAVLDYTVVDPQVHIYMDGNLEDAIQVSKSKLTPLEYTRMKHGTYTLHIQVLAGSNTSAMVDQSYIIIKQPKFFELMIFRVMGIILTAIFTGIIVWRVMKGTVIRKQYEEISRARDEAQRANTAKTRFLANISHEVRTPINTILGMNEMIMREDATGVPKGYFMSMMNYAFDIKNAADTLLGLINDLLDMSKIESGKMHLVEQEYDVAELIRSVVSMIRVKSNEKELTFDVVIDEIMPTKLYGDAGKIKQIVLNLLTNAVKYTKHGGFILIVSLNEREDDNADISFVVKDTGMGIKQEDMDKLFTAYERLEEQKNSSIQGTGLGLDISRKFAQIMGGSLTCESVYGEGSEFTLNIRQKIVDDTPIGLFVEHSEDTAKGPYVPKFIAPDADVLVVDDNPMNLSVMKGLLKATKIFVTTAGSGEECLEKMKTTKFNIVFLDHMMPGMDGIETIGRIRQNDPDIPVYALTANASVGEEFYKSKGFTGYLAKPVDSKALESAIMEHLPKEIMLTPEAEDEVEELTSMPEEFSWLYDIPEITVEEGIKNSGGISSYIFSLKLFLETIDGNAKVIGDAYDAGDLRLYTIKVHALKSSARIIGALGFSKICADLEEAGNKQDKQFIDLINADMLTEYLSFKDKLSRLESSQNAAQDKDKKEIDPSELEDAYSALKDVIPQMDYDSVELILNNLKEYKLPEKDSEIIGKLGKMLKAFDWDGMETIIGERS</sequence>
<dbReference type="Gene3D" id="1.20.120.160">
    <property type="entry name" value="HPT domain"/>
    <property type="match status" value="1"/>
</dbReference>
<dbReference type="PANTHER" id="PTHR43047:SF72">
    <property type="entry name" value="OSMOSENSING HISTIDINE PROTEIN KINASE SLN1"/>
    <property type="match status" value="1"/>
</dbReference>
<dbReference type="SUPFAM" id="SSF47384">
    <property type="entry name" value="Homodimeric domain of signal transducing histidine kinase"/>
    <property type="match status" value="1"/>
</dbReference>
<name>A0A1M5QC79_BUTFI</name>
<evidence type="ECO:0000259" key="21">
    <source>
        <dbReference type="PROSITE" id="PS50110"/>
    </source>
</evidence>
<dbReference type="GO" id="GO:0000155">
    <property type="term" value="F:phosphorelay sensor kinase activity"/>
    <property type="evidence" value="ECO:0007669"/>
    <property type="project" value="InterPro"/>
</dbReference>
<keyword evidence="7" id="KW-0997">Cell inner membrane</keyword>
<dbReference type="PANTHER" id="PTHR43047">
    <property type="entry name" value="TWO-COMPONENT HISTIDINE PROTEIN KINASE"/>
    <property type="match status" value="1"/>
</dbReference>
<dbReference type="Pfam" id="PF01627">
    <property type="entry name" value="Hpt"/>
    <property type="match status" value="1"/>
</dbReference>
<dbReference type="Gene3D" id="3.30.565.10">
    <property type="entry name" value="Histidine kinase-like ATPase, C-terminal domain"/>
    <property type="match status" value="1"/>
</dbReference>
<dbReference type="EMBL" id="FQXK01000003">
    <property type="protein sequence ID" value="SHH11794.1"/>
    <property type="molecule type" value="Genomic_DNA"/>
</dbReference>
<dbReference type="InterPro" id="IPR001789">
    <property type="entry name" value="Sig_transdc_resp-reg_receiver"/>
</dbReference>
<feature type="domain" description="Histidine kinase" evidence="20">
    <location>
        <begin position="836"/>
        <end position="1064"/>
    </location>
</feature>
<keyword evidence="9" id="KW-0808">Transferase</keyword>
<keyword evidence="10 19" id="KW-0812">Transmembrane</keyword>
<dbReference type="InterPro" id="IPR003594">
    <property type="entry name" value="HATPase_dom"/>
</dbReference>
<dbReference type="SUPFAM" id="SSF55874">
    <property type="entry name" value="ATPase domain of HSP90 chaperone/DNA topoisomerase II/histidine kinase"/>
    <property type="match status" value="1"/>
</dbReference>
<keyword evidence="12" id="KW-0067">ATP-binding</keyword>
<feature type="transmembrane region" description="Helical" evidence="19">
    <location>
        <begin position="782"/>
        <end position="801"/>
    </location>
</feature>
<dbReference type="CDD" id="cd17546">
    <property type="entry name" value="REC_hyHK_CKI1_RcsC-like"/>
    <property type="match status" value="1"/>
</dbReference>
<dbReference type="Pfam" id="PF02518">
    <property type="entry name" value="HATPase_c"/>
    <property type="match status" value="1"/>
</dbReference>
<dbReference type="Gene3D" id="2.130.10.10">
    <property type="entry name" value="YVTN repeat-like/Quinoprotein amine dehydrogenase"/>
    <property type="match status" value="3"/>
</dbReference>
<dbReference type="InterPro" id="IPR004358">
    <property type="entry name" value="Sig_transdc_His_kin-like_C"/>
</dbReference>
<keyword evidence="14" id="KW-0902">Two-component regulatory system</keyword>
<dbReference type="PROSITE" id="PS50110">
    <property type="entry name" value="RESPONSE_REGULATORY"/>
    <property type="match status" value="1"/>
</dbReference>